<evidence type="ECO:0000256" key="6">
    <source>
        <dbReference type="ARBA" id="ARBA00022692"/>
    </source>
</evidence>
<sequence>MLRKIAAVRKRSRLFIYIGGSLWMFFILYFINSNFSGMNGTPIDKSTYSIYNLYDNYNYYSQDSSSDTNKTLSDLPEVHFTNHTTFLSMVENLLGGVTKQNDSVSDIYENIFKHHDIDTILGTLSFKQRCDLYFKNVFSDNVNWIFNPEHNYDIKNDGDDFKNYLEENQQILKEKFAPKEKTIAKDKVEQSFTDFAKDEYVEYKTKYNQQLITNHLSIFRIFNKCYVTSDEVSQNDKMNTFISKQQKLVHELNPDIPRFGLTEQEELVDLLTSSPSTFENRVYPWISKQYPVYERFTGKVSHEPPNYYKLLGDPLQKTTKNIKYKRMNNNEEPFVKRFKNKCNGKGIVLTIGDQHVEHTVSLIHLLRALDNRLPIQIVYYDDINEESKRRIVTAAQEQFNVLPESFRKVSYMFGDDYLDNNGKGLVPQEVWFVNAYNAIQKHYRGKFSRFGNKLLAAFFNSFDEFMLIDADTVMMKSPEYFFNLKGYLKTGTFFFRDRAVHKRGIGDGELIERMAPNMIDSIMFDMPLITNYTRNNDYFRGVQHYMESGLLLIDKNRHYNSLLTIIEVNLIQRLRKLSYGDKELIWMGFAINGDENYIFNGNAAGAIGELTAPDDRLRPDGTRHHSEEICANHPGHVSSEDNHSLLWINSGFRFCHQSDEVDFKEEAETQTRLKFLKTSEAFKTFYYAPLRITHAIVPPLSPDLEIRRNKEDEPTSGWLWEKDYCKRYMWCAYSSIGGKQKDKTKKDNTLEGLLVSFDDEEINLFNYLGDIWVGVE</sequence>
<evidence type="ECO:0000256" key="12">
    <source>
        <dbReference type="SAM" id="Phobius"/>
    </source>
</evidence>
<dbReference type="Proteomes" id="UP000002037">
    <property type="component" value="Unassembled WGS sequence"/>
</dbReference>
<name>C5MIV3_CANTT</name>
<dbReference type="KEGG" id="ctp:CTRG_05996"/>
<dbReference type="Gene3D" id="3.90.550.10">
    <property type="entry name" value="Spore Coat Polysaccharide Biosynthesis Protein SpsA, Chain A"/>
    <property type="match status" value="1"/>
</dbReference>
<evidence type="ECO:0008006" key="15">
    <source>
        <dbReference type="Google" id="ProtNLM"/>
    </source>
</evidence>
<dbReference type="STRING" id="294747.C5MIV3"/>
<dbReference type="SUPFAM" id="SSF53448">
    <property type="entry name" value="Nucleotide-diphospho-sugar transferases"/>
    <property type="match status" value="1"/>
</dbReference>
<evidence type="ECO:0000256" key="7">
    <source>
        <dbReference type="ARBA" id="ARBA00022968"/>
    </source>
</evidence>
<gene>
    <name evidence="13" type="ORF">CTRG_05996</name>
</gene>
<dbReference type="HOGENOM" id="CLU_015387_0_0_1"/>
<keyword evidence="9" id="KW-0333">Golgi apparatus</keyword>
<comment type="subcellular location">
    <subcellularLocation>
        <location evidence="1">Golgi apparatus membrane</location>
        <topology evidence="1">Single-pass type II membrane protein</topology>
    </subcellularLocation>
</comment>
<evidence type="ECO:0000256" key="9">
    <source>
        <dbReference type="ARBA" id="ARBA00023034"/>
    </source>
</evidence>
<dbReference type="EMBL" id="GG692405">
    <property type="protein sequence ID" value="EER30212.1"/>
    <property type="molecule type" value="Genomic_DNA"/>
</dbReference>
<evidence type="ECO:0000313" key="14">
    <source>
        <dbReference type="Proteomes" id="UP000002037"/>
    </source>
</evidence>
<evidence type="ECO:0000256" key="3">
    <source>
        <dbReference type="ARBA" id="ARBA00009105"/>
    </source>
</evidence>
<evidence type="ECO:0000256" key="2">
    <source>
        <dbReference type="ARBA" id="ARBA00004922"/>
    </source>
</evidence>
<feature type="transmembrane region" description="Helical" evidence="12">
    <location>
        <begin position="12"/>
        <end position="31"/>
    </location>
</feature>
<dbReference type="GO" id="GO:0000139">
    <property type="term" value="C:Golgi membrane"/>
    <property type="evidence" value="ECO:0007669"/>
    <property type="project" value="UniProtKB-SubCell"/>
</dbReference>
<dbReference type="PANTHER" id="PTHR31392:SF1">
    <property type="entry name" value="ALPHA-1,3-MANNOSYLTRANSFERASE MNN1-RELATED"/>
    <property type="match status" value="1"/>
</dbReference>
<evidence type="ECO:0000256" key="10">
    <source>
        <dbReference type="ARBA" id="ARBA00023136"/>
    </source>
</evidence>
<evidence type="ECO:0000256" key="11">
    <source>
        <dbReference type="ARBA" id="ARBA00023180"/>
    </source>
</evidence>
<dbReference type="GO" id="GO:0000033">
    <property type="term" value="F:alpha-1,3-mannosyltransferase activity"/>
    <property type="evidence" value="ECO:0007669"/>
    <property type="project" value="TreeGrafter"/>
</dbReference>
<reference evidence="13 14" key="1">
    <citation type="journal article" date="2009" name="Nature">
        <title>Evolution of pathogenicity and sexual reproduction in eight Candida genomes.</title>
        <authorList>
            <person name="Butler G."/>
            <person name="Rasmussen M.D."/>
            <person name="Lin M.F."/>
            <person name="Santos M.A."/>
            <person name="Sakthikumar S."/>
            <person name="Munro C.A."/>
            <person name="Rheinbay E."/>
            <person name="Grabherr M."/>
            <person name="Forche A."/>
            <person name="Reedy J.L."/>
            <person name="Agrafioti I."/>
            <person name="Arnaud M.B."/>
            <person name="Bates S."/>
            <person name="Brown A.J."/>
            <person name="Brunke S."/>
            <person name="Costanzo M.C."/>
            <person name="Fitzpatrick D.A."/>
            <person name="de Groot P.W."/>
            <person name="Harris D."/>
            <person name="Hoyer L.L."/>
            <person name="Hube B."/>
            <person name="Klis F.M."/>
            <person name="Kodira C."/>
            <person name="Lennard N."/>
            <person name="Logue M.E."/>
            <person name="Martin R."/>
            <person name="Neiman A.M."/>
            <person name="Nikolaou E."/>
            <person name="Quail M.A."/>
            <person name="Quinn J."/>
            <person name="Santos M.C."/>
            <person name="Schmitzberger F.F."/>
            <person name="Sherlock G."/>
            <person name="Shah P."/>
            <person name="Silverstein K.A."/>
            <person name="Skrzypek M.S."/>
            <person name="Soll D."/>
            <person name="Staggs R."/>
            <person name="Stansfield I."/>
            <person name="Stumpf M.P."/>
            <person name="Sudbery P.E."/>
            <person name="Srikantha T."/>
            <person name="Zeng Q."/>
            <person name="Berman J."/>
            <person name="Berriman M."/>
            <person name="Heitman J."/>
            <person name="Gow N.A."/>
            <person name="Lorenz M.C."/>
            <person name="Birren B.W."/>
            <person name="Kellis M."/>
            <person name="Cuomo C.A."/>
        </authorList>
    </citation>
    <scope>NUCLEOTIDE SEQUENCE [LARGE SCALE GENOMIC DNA]</scope>
    <source>
        <strain evidence="14">ATCC MYA-3404 / T1</strain>
    </source>
</reference>
<dbReference type="GO" id="GO:0046354">
    <property type="term" value="P:mannan biosynthetic process"/>
    <property type="evidence" value="ECO:0007669"/>
    <property type="project" value="UniProtKB-ARBA"/>
</dbReference>
<keyword evidence="6 12" id="KW-0812">Transmembrane</keyword>
<evidence type="ECO:0000256" key="1">
    <source>
        <dbReference type="ARBA" id="ARBA00004323"/>
    </source>
</evidence>
<dbReference type="UniPathway" id="UPA00378"/>
<keyword evidence="5" id="KW-0808">Transferase</keyword>
<accession>C5MIV3</accession>
<protein>
    <recommendedName>
        <fullName evidence="15">Alpha-1,3-mannosyltransferase</fullName>
    </recommendedName>
</protein>
<evidence type="ECO:0000256" key="4">
    <source>
        <dbReference type="ARBA" id="ARBA00022676"/>
    </source>
</evidence>
<dbReference type="PANTHER" id="PTHR31392">
    <property type="entry name" value="ALPHA-1,3-MANNOSYLTRANSFERASE MNN1-RELATED"/>
    <property type="match status" value="1"/>
</dbReference>
<keyword evidence="10 12" id="KW-0472">Membrane</keyword>
<keyword evidence="8 12" id="KW-1133">Transmembrane helix</keyword>
<dbReference type="InterPro" id="IPR022751">
    <property type="entry name" value="Alpha_mannosyltransferase"/>
</dbReference>
<keyword evidence="11" id="KW-0325">Glycoprotein</keyword>
<evidence type="ECO:0000256" key="8">
    <source>
        <dbReference type="ARBA" id="ARBA00022989"/>
    </source>
</evidence>
<keyword evidence="14" id="KW-1185">Reference proteome</keyword>
<dbReference type="GeneID" id="8298567"/>
<keyword evidence="4" id="KW-0328">Glycosyltransferase</keyword>
<dbReference type="VEuPathDB" id="FungiDB:CTRG_05996"/>
<dbReference type="Pfam" id="PF11051">
    <property type="entry name" value="Mannosyl_trans3"/>
    <property type="match status" value="1"/>
</dbReference>
<comment type="similarity">
    <text evidence="3">Belongs to the MNN1/MNT family.</text>
</comment>
<dbReference type="RefSeq" id="XP_002546518.1">
    <property type="nucleotide sequence ID" value="XM_002546472.1"/>
</dbReference>
<keyword evidence="7" id="KW-0735">Signal-anchor</keyword>
<comment type="pathway">
    <text evidence="2">Protein modification; protein glycosylation.</text>
</comment>
<proteinExistence type="inferred from homology"/>
<dbReference type="OrthoDB" id="430354at2759"/>
<organism evidence="13 14">
    <name type="scientific">Candida tropicalis (strain ATCC MYA-3404 / T1)</name>
    <name type="common">Yeast</name>
    <dbReference type="NCBI Taxonomy" id="294747"/>
    <lineage>
        <taxon>Eukaryota</taxon>
        <taxon>Fungi</taxon>
        <taxon>Dikarya</taxon>
        <taxon>Ascomycota</taxon>
        <taxon>Saccharomycotina</taxon>
        <taxon>Pichiomycetes</taxon>
        <taxon>Debaryomycetaceae</taxon>
        <taxon>Candida/Lodderomyces clade</taxon>
        <taxon>Candida</taxon>
    </lineage>
</organism>
<dbReference type="AlphaFoldDB" id="C5MIV3"/>
<dbReference type="InterPro" id="IPR029044">
    <property type="entry name" value="Nucleotide-diphossugar_trans"/>
</dbReference>
<dbReference type="eggNOG" id="ENOG502RZ48">
    <property type="taxonomic scope" value="Eukaryota"/>
</dbReference>
<dbReference type="GO" id="GO:0006493">
    <property type="term" value="P:protein O-linked glycosylation"/>
    <property type="evidence" value="ECO:0007669"/>
    <property type="project" value="TreeGrafter"/>
</dbReference>
<evidence type="ECO:0000313" key="13">
    <source>
        <dbReference type="EMBL" id="EER30212.1"/>
    </source>
</evidence>
<evidence type="ECO:0000256" key="5">
    <source>
        <dbReference type="ARBA" id="ARBA00022679"/>
    </source>
</evidence>